<name>A0A450VI93_9GAMM</name>
<proteinExistence type="predicted"/>
<dbReference type="EMBL" id="CAADFG010000416">
    <property type="protein sequence ID" value="VFK04441.1"/>
    <property type="molecule type" value="Genomic_DNA"/>
</dbReference>
<protein>
    <submittedName>
        <fullName evidence="2">Uncharacterized protein</fullName>
    </submittedName>
</protein>
<dbReference type="EMBL" id="CAADFJ010000377">
    <property type="protein sequence ID" value="VFK06833.1"/>
    <property type="molecule type" value="Genomic_DNA"/>
</dbReference>
<dbReference type="InterPro" id="IPR009752">
    <property type="entry name" value="Phage_Mu_GpJ"/>
</dbReference>
<accession>A0A450VI93</accession>
<evidence type="ECO:0000313" key="2">
    <source>
        <dbReference type="EMBL" id="VFK04441.1"/>
    </source>
</evidence>
<sequence>MRTYRLDAVPHAESKLGGVLVRRFHALCGKDFHDALTTHPTVKAAFNGYVEAEDRRAGDNRKGFMYGGITFEEYNVSVSGQAFIPDNVAQVFPVASTVFQVVNAPANYNETVNTLGRDFYARVEQRNDGQGLGYRRPGQPVPLLRLPGGVGGTDRGIAPTGVYPGEQMYANYDDLVLVIPESTLSALTNDAEQSDGPDMTVIERALAGASEVIDGYLRGRYELPLETTPTVLRDLAVALARHDLYARRPEGGMTCPRPWCAPTRGR</sequence>
<dbReference type="InterPro" id="IPR005564">
    <property type="entry name" value="Major_capsid_GpE"/>
</dbReference>
<dbReference type="EMBL" id="CAADFI010000363">
    <property type="protein sequence ID" value="VFK03561.1"/>
    <property type="molecule type" value="Genomic_DNA"/>
</dbReference>
<gene>
    <name evidence="2" type="ORF">BECKH772A_GA0070896_104163</name>
    <name evidence="1" type="ORF">BECKH772B_GA0070898_103634</name>
    <name evidence="3" type="ORF">BECKH772C_GA0070978_103773</name>
</gene>
<evidence type="ECO:0000313" key="1">
    <source>
        <dbReference type="EMBL" id="VFK03561.1"/>
    </source>
</evidence>
<evidence type="ECO:0000313" key="3">
    <source>
        <dbReference type="EMBL" id="VFK06833.1"/>
    </source>
</evidence>
<reference evidence="2" key="1">
    <citation type="submission" date="2019-02" db="EMBL/GenBank/DDBJ databases">
        <authorList>
            <person name="Gruber-Vodicka R. H."/>
            <person name="Seah K. B. B."/>
        </authorList>
    </citation>
    <scope>NUCLEOTIDE SEQUENCE</scope>
    <source>
        <strain evidence="3">BECK_SA2B12</strain>
        <strain evidence="2">BECK_SA2B15</strain>
        <strain evidence="1">BECK_SA2B20</strain>
    </source>
</reference>
<dbReference type="Pfam" id="PF03864">
    <property type="entry name" value="Phage_cap_E"/>
    <property type="match status" value="1"/>
</dbReference>
<dbReference type="Pfam" id="PF07030">
    <property type="entry name" value="Phage_Mu_Gp36"/>
    <property type="match status" value="1"/>
</dbReference>
<organism evidence="2">
    <name type="scientific">Candidatus Kentrum eta</name>
    <dbReference type="NCBI Taxonomy" id="2126337"/>
    <lineage>
        <taxon>Bacteria</taxon>
        <taxon>Pseudomonadati</taxon>
        <taxon>Pseudomonadota</taxon>
        <taxon>Gammaproteobacteria</taxon>
        <taxon>Candidatus Kentrum</taxon>
    </lineage>
</organism>
<dbReference type="AlphaFoldDB" id="A0A450VI93"/>